<organism evidence="1 2">
    <name type="scientific">Zhongshania guokunii</name>
    <dbReference type="NCBI Taxonomy" id="641783"/>
    <lineage>
        <taxon>Bacteria</taxon>
        <taxon>Pseudomonadati</taxon>
        <taxon>Pseudomonadota</taxon>
        <taxon>Gammaproteobacteria</taxon>
        <taxon>Cellvibrionales</taxon>
        <taxon>Spongiibacteraceae</taxon>
        <taxon>Zhongshania</taxon>
    </lineage>
</organism>
<gene>
    <name evidence="1" type="ORF">AB4876_04545</name>
</gene>
<dbReference type="RefSeq" id="WP_368380464.1">
    <property type="nucleotide sequence ID" value="NZ_JBFRYA010000003.1"/>
</dbReference>
<protein>
    <recommendedName>
        <fullName evidence="3">Uracil DNA glycosylase superfamily protein</fullName>
    </recommendedName>
</protein>
<dbReference type="Proteomes" id="UP001557485">
    <property type="component" value="Unassembled WGS sequence"/>
</dbReference>
<dbReference type="EMBL" id="JBFRYA010000003">
    <property type="protein sequence ID" value="MEX1668168.1"/>
    <property type="molecule type" value="Genomic_DNA"/>
</dbReference>
<evidence type="ECO:0000313" key="2">
    <source>
        <dbReference type="Proteomes" id="UP001557485"/>
    </source>
</evidence>
<keyword evidence="2" id="KW-1185">Reference proteome</keyword>
<evidence type="ECO:0000313" key="1">
    <source>
        <dbReference type="EMBL" id="MEX1668168.1"/>
    </source>
</evidence>
<reference evidence="1 2" key="1">
    <citation type="journal article" date="2011" name="Int. J. Syst. Evol. Microbiol.">
        <title>Zhongshania antarctica gen. nov., sp. nov. and Zhongshania guokunii sp. nov., gammaproteobacteria respectively isolated from coastal attached (fast) ice and surface seawater of the Antarctic.</title>
        <authorList>
            <person name="Li H.J."/>
            <person name="Zhang X.Y."/>
            <person name="Chen C.X."/>
            <person name="Zhang Y.J."/>
            <person name="Gao Z.M."/>
            <person name="Yu Y."/>
            <person name="Chen X.L."/>
            <person name="Chen B."/>
            <person name="Zhang Y.Z."/>
        </authorList>
    </citation>
    <scope>NUCLEOTIDE SEQUENCE [LARGE SCALE GENOMIC DNA]</scope>
    <source>
        <strain evidence="1 2">ZS6-22T</strain>
    </source>
</reference>
<proteinExistence type="predicted"/>
<evidence type="ECO:0008006" key="3">
    <source>
        <dbReference type="Google" id="ProtNLM"/>
    </source>
</evidence>
<sequence length="280" mass="29708">MNEALRLDYLHAMGVDSYVPRFELDGAAPSPLCDLSVVLADVAVNAPSNNYDDEATRDERVAEAGHFDSDAEYQQMAEAAERKDREAPSAPLSAGSRIASTMQELGFASPVPAGHNPAAEQIAGEGAQGLAANPEFSVELVATGIGLLMIVDTTAGPPSPAEKRLMANIAVAVSRHHKLAKAPEFATSRFKWPVLKTPGLSLGRDAAKEALQANIMAQAERQHAHCAILFGSSLQPFIDVAILQQAGVQLLYAAEPAAMLSDGSLKAPLWQNLRKVLFTS</sequence>
<accession>A0ABV3U2M4</accession>
<comment type="caution">
    <text evidence="1">The sequence shown here is derived from an EMBL/GenBank/DDBJ whole genome shotgun (WGS) entry which is preliminary data.</text>
</comment>
<name>A0ABV3U2M4_9GAMM</name>